<dbReference type="GO" id="GO:0005737">
    <property type="term" value="C:cytoplasm"/>
    <property type="evidence" value="ECO:0007669"/>
    <property type="project" value="TreeGrafter"/>
</dbReference>
<evidence type="ECO:0000256" key="1">
    <source>
        <dbReference type="ARBA" id="ARBA00004123"/>
    </source>
</evidence>
<evidence type="ECO:0000256" key="6">
    <source>
        <dbReference type="SAM" id="MobiDB-lite"/>
    </source>
</evidence>
<dbReference type="Proteomes" id="UP000028837">
    <property type="component" value="Unassembled WGS sequence"/>
</dbReference>
<comment type="pathway">
    <text evidence="2">Protein modification; protein ubiquitination.</text>
</comment>
<feature type="region of interest" description="Disordered" evidence="6">
    <location>
        <begin position="616"/>
        <end position="638"/>
    </location>
</feature>
<accession>A0A086JJH1</accession>
<evidence type="ECO:0000256" key="2">
    <source>
        <dbReference type="ARBA" id="ARBA00004906"/>
    </source>
</evidence>
<dbReference type="PANTHER" id="PTHR13931">
    <property type="entry name" value="UBIQUITINATION FACTOR E4"/>
    <property type="match status" value="1"/>
</dbReference>
<reference evidence="8 9" key="1">
    <citation type="submission" date="2014-02" db="EMBL/GenBank/DDBJ databases">
        <authorList>
            <person name="Sibley D."/>
            <person name="Venepally P."/>
            <person name="Karamycheva S."/>
            <person name="Hadjithomas M."/>
            <person name="Khan A."/>
            <person name="Brunk B."/>
            <person name="Roos D."/>
            <person name="Caler E."/>
            <person name="Lorenzi H."/>
        </authorList>
    </citation>
    <scope>NUCLEOTIDE SEQUENCE [LARGE SCALE GENOMIC DNA]</scope>
    <source>
        <strain evidence="8 9">GAB2-2007-GAL-DOM2</strain>
    </source>
</reference>
<keyword evidence="3" id="KW-0808">Transferase</keyword>
<dbReference type="GO" id="GO:0000209">
    <property type="term" value="P:protein polyubiquitination"/>
    <property type="evidence" value="ECO:0007669"/>
    <property type="project" value="TreeGrafter"/>
</dbReference>
<comment type="caution">
    <text evidence="8">The sequence shown here is derived from an EMBL/GenBank/DDBJ whole genome shotgun (WGS) entry which is preliminary data.</text>
</comment>
<feature type="non-terminal residue" evidence="8">
    <location>
        <position position="716"/>
    </location>
</feature>
<name>A0A086JJH1_TOXGO</name>
<dbReference type="InterPro" id="IPR019474">
    <property type="entry name" value="Ub_conjug_fac_E4_core"/>
</dbReference>
<dbReference type="GO" id="GO:0034450">
    <property type="term" value="F:ubiquitin-ubiquitin ligase activity"/>
    <property type="evidence" value="ECO:0007669"/>
    <property type="project" value="InterPro"/>
</dbReference>
<dbReference type="EMBL" id="AHZU02001440">
    <property type="protein sequence ID" value="KFG32289.1"/>
    <property type="molecule type" value="Genomic_DNA"/>
</dbReference>
<feature type="domain" description="Ubiquitin conjugation factor E4 core" evidence="7">
    <location>
        <begin position="297"/>
        <end position="715"/>
    </location>
</feature>
<dbReference type="UniPathway" id="UPA00143"/>
<dbReference type="OrthoDB" id="20295at2759"/>
<dbReference type="VEuPathDB" id="ToxoDB:TGDOM2_280490A"/>
<gene>
    <name evidence="8" type="ORF">TGDOM2_280490A</name>
</gene>
<dbReference type="GO" id="GO:0005634">
    <property type="term" value="C:nucleus"/>
    <property type="evidence" value="ECO:0007669"/>
    <property type="project" value="UniProtKB-SubCell"/>
</dbReference>
<keyword evidence="4" id="KW-0833">Ubl conjugation pathway</keyword>
<proteinExistence type="predicted"/>
<evidence type="ECO:0000259" key="7">
    <source>
        <dbReference type="Pfam" id="PF10408"/>
    </source>
</evidence>
<dbReference type="Pfam" id="PF10408">
    <property type="entry name" value="Ufd2P_core"/>
    <property type="match status" value="1"/>
</dbReference>
<feature type="compositionally biased region" description="Polar residues" evidence="6">
    <location>
        <begin position="624"/>
        <end position="638"/>
    </location>
</feature>
<evidence type="ECO:0000256" key="5">
    <source>
        <dbReference type="ARBA" id="ARBA00023242"/>
    </source>
</evidence>
<dbReference type="GO" id="GO:0000151">
    <property type="term" value="C:ubiquitin ligase complex"/>
    <property type="evidence" value="ECO:0007669"/>
    <property type="project" value="InterPro"/>
</dbReference>
<comment type="subcellular location">
    <subcellularLocation>
        <location evidence="1">Nucleus</location>
    </subcellularLocation>
</comment>
<evidence type="ECO:0000256" key="4">
    <source>
        <dbReference type="ARBA" id="ARBA00022786"/>
    </source>
</evidence>
<dbReference type="AlphaFoldDB" id="A0A086JJH1"/>
<evidence type="ECO:0000313" key="9">
    <source>
        <dbReference type="Proteomes" id="UP000028837"/>
    </source>
</evidence>
<sequence>MQDSPQSSAAACGAAATIGPAKEDHFLQLVLRLTVDATTASTPHCQLYYLKRYAEELTREGKPLKLARADLETILIKRIQDAAKEGTPNVFRFLADCFHRANDEVYSNLFSLLDLFRGLPAALRPGVVQELQRQLVDYSVLLLSCPELFELGDPPPYAMLGEQLTQFVEMGCPLSFFARMVDTLVQQGTETGEDFLGRWFTPTIKSLSERLNLHSVGHTAGMGIPLLLARRPSRLLAAASAHPMTEYKSAPLNALKFLSSQKAVARLMADPAILLPEFPRRFPVTKPGLFYQENSLLGRLLAQTLLDGPTLKNGRQESLSMKYFAGNQALTTQYLQATVQTLRHDEQNHQEVFLQIVKNLCRGGSDCRHRVVQWYGQILGSNELRAKMSHMLRMTQQQAAESLDPMHSMLLKVQGQTSYGFTLNAFWSLLGLAEPIKMDKLSDLCYFFCLRGDAVAREVLGDLAKDAKLGNEASVSAAEKFCNAKGVLKAETKFPSEVFWLALKAVRVLFNPCMAEFTRILQKFQSVHDQGASPTSPEYRFLVAEILSWRTVILHPKFCSLYWHLVHLGLSWLLRAVYCFNLDGSCRLDEETLSVKHPRLATLVMQSCPPPLQVERQRAARANASGSQSPNHAANASQDVTTPPQFAALPSALVEDLFSSIRRMLELQSVYLSVRSSQGFEQPPIAAMDAELVASACIAVMTASDFFRNVHLRCDG</sequence>
<evidence type="ECO:0000313" key="8">
    <source>
        <dbReference type="EMBL" id="KFG32289.1"/>
    </source>
</evidence>
<evidence type="ECO:0000256" key="3">
    <source>
        <dbReference type="ARBA" id="ARBA00022679"/>
    </source>
</evidence>
<organism evidence="8 9">
    <name type="scientific">Toxoplasma gondii GAB2-2007-GAL-DOM2</name>
    <dbReference type="NCBI Taxonomy" id="1130820"/>
    <lineage>
        <taxon>Eukaryota</taxon>
        <taxon>Sar</taxon>
        <taxon>Alveolata</taxon>
        <taxon>Apicomplexa</taxon>
        <taxon>Conoidasida</taxon>
        <taxon>Coccidia</taxon>
        <taxon>Eucoccidiorida</taxon>
        <taxon>Eimeriorina</taxon>
        <taxon>Sarcocystidae</taxon>
        <taxon>Toxoplasma</taxon>
    </lineage>
</organism>
<dbReference type="GO" id="GO:0006511">
    <property type="term" value="P:ubiquitin-dependent protein catabolic process"/>
    <property type="evidence" value="ECO:0007669"/>
    <property type="project" value="InterPro"/>
</dbReference>
<dbReference type="GO" id="GO:0036503">
    <property type="term" value="P:ERAD pathway"/>
    <property type="evidence" value="ECO:0007669"/>
    <property type="project" value="InterPro"/>
</dbReference>
<protein>
    <submittedName>
        <fullName evidence="8">U-box domain-containing protein</fullName>
    </submittedName>
</protein>
<dbReference type="InterPro" id="IPR045132">
    <property type="entry name" value="UBE4"/>
</dbReference>
<keyword evidence="5" id="KW-0539">Nucleus</keyword>
<dbReference type="PANTHER" id="PTHR13931:SF2">
    <property type="entry name" value="UBIQUITIN CONJUGATION FACTOR E4 B"/>
    <property type="match status" value="1"/>
</dbReference>